<evidence type="ECO:0000313" key="6">
    <source>
        <dbReference type="Proteomes" id="UP000652219"/>
    </source>
</evidence>
<dbReference type="GO" id="GO:0016651">
    <property type="term" value="F:oxidoreductase activity, acting on NAD(P)H"/>
    <property type="evidence" value="ECO:0007669"/>
    <property type="project" value="InterPro"/>
</dbReference>
<organism evidence="5 6">
    <name type="scientific">Colletotrichum sojae</name>
    <dbReference type="NCBI Taxonomy" id="2175907"/>
    <lineage>
        <taxon>Eukaryota</taxon>
        <taxon>Fungi</taxon>
        <taxon>Dikarya</taxon>
        <taxon>Ascomycota</taxon>
        <taxon>Pezizomycotina</taxon>
        <taxon>Sordariomycetes</taxon>
        <taxon>Hypocreomycetidae</taxon>
        <taxon>Glomerellales</taxon>
        <taxon>Glomerellaceae</taxon>
        <taxon>Colletotrichum</taxon>
        <taxon>Colletotrichum orchidearum species complex</taxon>
    </lineage>
</organism>
<feature type="domain" description="Enoyl reductase (ER)" evidence="4">
    <location>
        <begin position="6"/>
        <end position="348"/>
    </location>
</feature>
<dbReference type="Proteomes" id="UP000652219">
    <property type="component" value="Unassembled WGS sequence"/>
</dbReference>
<evidence type="ECO:0000256" key="1">
    <source>
        <dbReference type="ARBA" id="ARBA00008072"/>
    </source>
</evidence>
<protein>
    <recommendedName>
        <fullName evidence="4">Enoyl reductase (ER) domain-containing protein</fullName>
    </recommendedName>
</protein>
<dbReference type="Gene3D" id="3.40.50.720">
    <property type="entry name" value="NAD(P)-binding Rossmann-like Domain"/>
    <property type="match status" value="1"/>
</dbReference>
<evidence type="ECO:0000256" key="3">
    <source>
        <dbReference type="ARBA" id="ARBA00023002"/>
    </source>
</evidence>
<reference evidence="5 6" key="1">
    <citation type="journal article" date="2020" name="Phytopathology">
        <title>Genome Sequence Resources of Colletotrichum truncatum, C. plurivorum, C. musicola, and C. sojae: Four Species Pathogenic to Soybean (Glycine max).</title>
        <authorList>
            <person name="Rogerio F."/>
            <person name="Boufleur T.R."/>
            <person name="Ciampi-Guillardi M."/>
            <person name="Sukno S.A."/>
            <person name="Thon M.R."/>
            <person name="Massola Junior N.S."/>
            <person name="Baroncelli R."/>
        </authorList>
    </citation>
    <scope>NUCLEOTIDE SEQUENCE [LARGE SCALE GENOMIC DNA]</scope>
    <source>
        <strain evidence="5 6">LFN0009</strain>
    </source>
</reference>
<dbReference type="InterPro" id="IPR047122">
    <property type="entry name" value="Trans-enoyl_RdTase-like"/>
</dbReference>
<name>A0A8H6J420_9PEZI</name>
<gene>
    <name evidence="5" type="ORF">CSOJ01_09237</name>
</gene>
<dbReference type="PANTHER" id="PTHR45348:SF6">
    <property type="entry name" value="TRANS-ENOYL REDUCTASE APDC"/>
    <property type="match status" value="1"/>
</dbReference>
<dbReference type="SUPFAM" id="SSF51735">
    <property type="entry name" value="NAD(P)-binding Rossmann-fold domains"/>
    <property type="match status" value="1"/>
</dbReference>
<dbReference type="InterPro" id="IPR013154">
    <property type="entry name" value="ADH-like_N"/>
</dbReference>
<dbReference type="Gene3D" id="3.90.180.10">
    <property type="entry name" value="Medium-chain alcohol dehydrogenases, catalytic domain"/>
    <property type="match status" value="1"/>
</dbReference>
<dbReference type="Pfam" id="PF08240">
    <property type="entry name" value="ADH_N"/>
    <property type="match status" value="1"/>
</dbReference>
<keyword evidence="3" id="KW-0560">Oxidoreductase</keyword>
<proteinExistence type="inferred from homology"/>
<dbReference type="PANTHER" id="PTHR45348">
    <property type="entry name" value="HYPOTHETICAL OXIDOREDUCTASE (EUROFUNG)"/>
    <property type="match status" value="1"/>
</dbReference>
<evidence type="ECO:0000313" key="5">
    <source>
        <dbReference type="EMBL" id="KAF6805808.1"/>
    </source>
</evidence>
<comment type="similarity">
    <text evidence="1">Belongs to the zinc-containing alcohol dehydrogenase family.</text>
</comment>
<sequence length="352" mass="36979">MTQPSRTRKALVVQGPGAAKPVSVPTPPLSLTNVLVKTACVGLNPSDAKMIQAGVPRGSTAGLDFAGVVVSKGSEVSSRIRPGARVCGVAFGYNNNNDDGATGAFADYVVAEEHLLFEIPEGLSFEEAATLPCGLLTAGMVLCNSMKLKTVPERGDRHVLVYGGSTASGIFMIQILRYLNFIPVATCSPHNFPLVKAAGAAAAFDYKSPTCAADILAFTNNQVSFAADCITTPDSMKLCYEALGAEGGRYVALDSFPVAGHSRRAVRPSWVFAMSAFGAAVDWVAPYKCAASRADRDFAAAWVAEAAALVGEDAVRPLRYRVVGEALEDVDRGLEELRAGRVSGEKLVCRVG</sequence>
<dbReference type="InterPro" id="IPR011032">
    <property type="entry name" value="GroES-like_sf"/>
</dbReference>
<dbReference type="InterPro" id="IPR020843">
    <property type="entry name" value="ER"/>
</dbReference>
<dbReference type="EMBL" id="WIGN01000173">
    <property type="protein sequence ID" value="KAF6805808.1"/>
    <property type="molecule type" value="Genomic_DNA"/>
</dbReference>
<evidence type="ECO:0000256" key="2">
    <source>
        <dbReference type="ARBA" id="ARBA00022857"/>
    </source>
</evidence>
<dbReference type="AlphaFoldDB" id="A0A8H6J420"/>
<dbReference type="SMART" id="SM00829">
    <property type="entry name" value="PKS_ER"/>
    <property type="match status" value="1"/>
</dbReference>
<keyword evidence="6" id="KW-1185">Reference proteome</keyword>
<keyword evidence="2" id="KW-0521">NADP</keyword>
<evidence type="ECO:0000259" key="4">
    <source>
        <dbReference type="SMART" id="SM00829"/>
    </source>
</evidence>
<accession>A0A8H6J420</accession>
<dbReference type="CDD" id="cd08249">
    <property type="entry name" value="enoyl_reductase_like"/>
    <property type="match status" value="1"/>
</dbReference>
<comment type="caution">
    <text evidence="5">The sequence shown here is derived from an EMBL/GenBank/DDBJ whole genome shotgun (WGS) entry which is preliminary data.</text>
</comment>
<dbReference type="InterPro" id="IPR036291">
    <property type="entry name" value="NAD(P)-bd_dom_sf"/>
</dbReference>
<dbReference type="SUPFAM" id="SSF50129">
    <property type="entry name" value="GroES-like"/>
    <property type="match status" value="1"/>
</dbReference>